<proteinExistence type="predicted"/>
<reference evidence="1 2" key="1">
    <citation type="submission" date="2016-03" db="EMBL/GenBank/DDBJ databases">
        <title>Cyphomyrmex costatus WGS genome.</title>
        <authorList>
            <person name="Nygaard S."/>
            <person name="Hu H."/>
            <person name="Boomsma J."/>
            <person name="Zhang G."/>
        </authorList>
    </citation>
    <scope>NUCLEOTIDE SEQUENCE [LARGE SCALE GENOMIC DNA]</scope>
    <source>
        <strain evidence="1">MS0001</strain>
        <tissue evidence="1">Whole body</tissue>
    </source>
</reference>
<gene>
    <name evidence="1" type="ORF">ALC62_15569</name>
</gene>
<dbReference type="Proteomes" id="UP000078542">
    <property type="component" value="Unassembled WGS sequence"/>
</dbReference>
<organism evidence="1 2">
    <name type="scientific">Cyphomyrmex costatus</name>
    <dbReference type="NCBI Taxonomy" id="456900"/>
    <lineage>
        <taxon>Eukaryota</taxon>
        <taxon>Metazoa</taxon>
        <taxon>Ecdysozoa</taxon>
        <taxon>Arthropoda</taxon>
        <taxon>Hexapoda</taxon>
        <taxon>Insecta</taxon>
        <taxon>Pterygota</taxon>
        <taxon>Neoptera</taxon>
        <taxon>Endopterygota</taxon>
        <taxon>Hymenoptera</taxon>
        <taxon>Apocrita</taxon>
        <taxon>Aculeata</taxon>
        <taxon>Formicoidea</taxon>
        <taxon>Formicidae</taxon>
        <taxon>Myrmicinae</taxon>
        <taxon>Cyphomyrmex</taxon>
    </lineage>
</organism>
<protein>
    <submittedName>
        <fullName evidence="1">Uncharacterized protein</fullName>
    </submittedName>
</protein>
<dbReference type="EMBL" id="KQ978457">
    <property type="protein sequence ID" value="KYM93867.1"/>
    <property type="molecule type" value="Genomic_DNA"/>
</dbReference>
<feature type="non-terminal residue" evidence="1">
    <location>
        <position position="1"/>
    </location>
</feature>
<sequence>VTIIGRKSGTGAARSAPVRFARLRLNEGDSSLSVRDALAYPTDRPVDHDPPTLSHRVCSKDLVAASAFVRVHEKDSPLACPYLNKHQVQRRAARSFCRKSTYMRFTIRICERSMCLS</sequence>
<evidence type="ECO:0000313" key="1">
    <source>
        <dbReference type="EMBL" id="KYM93867.1"/>
    </source>
</evidence>
<dbReference type="AlphaFoldDB" id="A0A195BZ28"/>
<accession>A0A195BZ28</accession>
<evidence type="ECO:0000313" key="2">
    <source>
        <dbReference type="Proteomes" id="UP000078542"/>
    </source>
</evidence>
<name>A0A195BZ28_9HYME</name>
<keyword evidence="2" id="KW-1185">Reference proteome</keyword>